<feature type="chain" id="PRO_5047328209" evidence="1">
    <location>
        <begin position="23"/>
        <end position="374"/>
    </location>
</feature>
<dbReference type="EMBL" id="JADOEL010000008">
    <property type="protein sequence ID" value="MBF8178252.1"/>
    <property type="molecule type" value="Genomic_DNA"/>
</dbReference>
<dbReference type="Pfam" id="PF06228">
    <property type="entry name" value="ChuX_HutX"/>
    <property type="match status" value="1"/>
</dbReference>
<protein>
    <submittedName>
        <fullName evidence="3">Hemin-degrading factor</fullName>
    </submittedName>
</protein>
<evidence type="ECO:0000259" key="2">
    <source>
        <dbReference type="Pfam" id="PF05171"/>
    </source>
</evidence>
<proteinExistence type="predicted"/>
<comment type="caution">
    <text evidence="3">The sequence shown here is derived from an EMBL/GenBank/DDBJ whole genome shotgun (WGS) entry which is preliminary data.</text>
</comment>
<evidence type="ECO:0000313" key="4">
    <source>
        <dbReference type="Proteomes" id="UP000657372"/>
    </source>
</evidence>
<dbReference type="Pfam" id="PF05171">
    <property type="entry name" value="HemS"/>
    <property type="match status" value="1"/>
</dbReference>
<reference evidence="3 4" key="1">
    <citation type="submission" date="2020-11" db="EMBL/GenBank/DDBJ databases">
        <title>WGS of Herminiimonas contaminans strain Marseille-Q4544 isolated from planarians Schmidtea mediterranea.</title>
        <authorList>
            <person name="Kangale L."/>
        </authorList>
    </citation>
    <scope>NUCLEOTIDE SEQUENCE [LARGE SCALE GENOMIC DNA]</scope>
    <source>
        <strain evidence="3 4">Marseille-Q4544</strain>
    </source>
</reference>
<dbReference type="CDD" id="cd16830">
    <property type="entry name" value="HemS-like_N"/>
    <property type="match status" value="1"/>
</dbReference>
<dbReference type="Gene3D" id="3.40.1570.10">
    <property type="entry name" value="HemS/ChuS/ChuX like domains"/>
    <property type="match status" value="2"/>
</dbReference>
<dbReference type="CDD" id="cd16831">
    <property type="entry name" value="HemS-like_C"/>
    <property type="match status" value="1"/>
</dbReference>
<organism evidence="3 4">
    <name type="scientific">Herminiimonas contaminans</name>
    <dbReference type="NCBI Taxonomy" id="1111140"/>
    <lineage>
        <taxon>Bacteria</taxon>
        <taxon>Pseudomonadati</taxon>
        <taxon>Pseudomonadota</taxon>
        <taxon>Betaproteobacteria</taxon>
        <taxon>Burkholderiales</taxon>
        <taxon>Oxalobacteraceae</taxon>
        <taxon>Herminiimonas</taxon>
    </lineage>
</organism>
<feature type="domain" description="Haemin-degrading HemS/ChuX" evidence="2">
    <location>
        <begin position="238"/>
        <end position="370"/>
    </location>
</feature>
<sequence>MRYTKLMAALLATLALSGNAMADADADALKAKQVALQAEQPGLFARDIAQKLGVSEAKLLAADIGRGATLLRSDVATYKALFNRMHELGRIKAITRNENGVIERTAVALPPKLDDQGRVKPGSGFVGTDIDLRFKMDSWGYAFAVVAPRAGGRTSRSFQFFDKNGEAIHKVYLNDEKGVPAFEKLVAEYKAADQKPDWTVVMPKQAKPLTDMHIKELRSAWFEMTDVHEFQRLINDFGISRERAFEVIGTDAAYKITGKSVETLLETASKREQPIMVFVSNSGMVQIYSGLIEKTEAKNGWFNVLDPDFDLHLRQSGVDHGWVVRRPAKSGTITSVEFYDTKGEQVVNFFSRRDPGKEETKVWRDIVANLPQLK</sequence>
<dbReference type="Proteomes" id="UP000657372">
    <property type="component" value="Unassembled WGS sequence"/>
</dbReference>
<dbReference type="RefSeq" id="WP_195875699.1">
    <property type="nucleotide sequence ID" value="NZ_JADOEL010000008.1"/>
</dbReference>
<evidence type="ECO:0000256" key="1">
    <source>
        <dbReference type="SAM" id="SignalP"/>
    </source>
</evidence>
<feature type="signal peptide" evidence="1">
    <location>
        <begin position="1"/>
        <end position="22"/>
    </location>
</feature>
<accession>A0ABS0ETU6</accession>
<dbReference type="InterPro" id="IPR007845">
    <property type="entry name" value="HemS/ChuX_dom"/>
</dbReference>
<keyword evidence="1" id="KW-0732">Signal</keyword>
<keyword evidence="4" id="KW-1185">Reference proteome</keyword>
<gene>
    <name evidence="3" type="ORF">IXC47_11225</name>
</gene>
<dbReference type="InterPro" id="IPR053733">
    <property type="entry name" value="Heme_Transport_Util_sf"/>
</dbReference>
<evidence type="ECO:0000313" key="3">
    <source>
        <dbReference type="EMBL" id="MBF8178252.1"/>
    </source>
</evidence>
<dbReference type="InterPro" id="IPR010413">
    <property type="entry name" value="HutX-like"/>
</dbReference>
<dbReference type="SUPFAM" id="SSF144064">
    <property type="entry name" value="Heme iron utilization protein-like"/>
    <property type="match status" value="1"/>
</dbReference>
<name>A0ABS0ETU6_9BURK</name>